<evidence type="ECO:0008006" key="3">
    <source>
        <dbReference type="Google" id="ProtNLM"/>
    </source>
</evidence>
<keyword evidence="2" id="KW-1185">Reference proteome</keyword>
<gene>
    <name evidence="1" type="ORF">WKV44_05055</name>
</gene>
<dbReference type="PANTHER" id="PTHR37421:SF1">
    <property type="entry name" value="UPF0260 PROTEIN YCGN"/>
    <property type="match status" value="1"/>
</dbReference>
<evidence type="ECO:0000313" key="2">
    <source>
        <dbReference type="Proteomes" id="UP001466331"/>
    </source>
</evidence>
<comment type="caution">
    <text evidence="1">The sequence shown here is derived from an EMBL/GenBank/DDBJ whole genome shotgun (WGS) entry which is preliminary data.</text>
</comment>
<dbReference type="RefSeq" id="WP_420069353.1">
    <property type="nucleotide sequence ID" value="NZ_JBCHKQ010000002.1"/>
</dbReference>
<name>A0ABU9UB70_9SPIR</name>
<dbReference type="EMBL" id="JBCHKQ010000002">
    <property type="protein sequence ID" value="MEM5947906.1"/>
    <property type="molecule type" value="Genomic_DNA"/>
</dbReference>
<organism evidence="1 2">
    <name type="scientific">Rarispira pelagica</name>
    <dbReference type="NCBI Taxonomy" id="3141764"/>
    <lineage>
        <taxon>Bacteria</taxon>
        <taxon>Pseudomonadati</taxon>
        <taxon>Spirochaetota</taxon>
        <taxon>Spirochaetia</taxon>
        <taxon>Winmispirales</taxon>
        <taxon>Winmispiraceae</taxon>
        <taxon>Rarispira</taxon>
    </lineage>
</organism>
<accession>A0ABU9UB70</accession>
<evidence type="ECO:0000313" key="1">
    <source>
        <dbReference type="EMBL" id="MEM5947906.1"/>
    </source>
</evidence>
<protein>
    <recommendedName>
        <fullName evidence="3">YkgJ family cysteine cluster protein</fullName>
    </recommendedName>
</protein>
<reference evidence="1 2" key="1">
    <citation type="submission" date="2024-03" db="EMBL/GenBank/DDBJ databases">
        <title>Ignisphaera cupida sp. nov., a hyperthermophilic hydrolytic archaeon from a hot spring of Kamchatka, and proposal of Ignisphaeraceae fam. nov.</title>
        <authorList>
            <person name="Podosokorskaya O.A."/>
            <person name="Elcheninov A.G."/>
            <person name="Maltseva A.I."/>
            <person name="Zayulina K.S."/>
            <person name="Novikov A."/>
            <person name="Merkel A.Y."/>
        </authorList>
    </citation>
    <scope>NUCLEOTIDE SEQUENCE [LARGE SCALE GENOMIC DNA]</scope>
    <source>
        <strain evidence="1 2">38H-sp</strain>
    </source>
</reference>
<dbReference type="Proteomes" id="UP001466331">
    <property type="component" value="Unassembled WGS sequence"/>
</dbReference>
<dbReference type="PANTHER" id="PTHR37421">
    <property type="entry name" value="UPF0260 PROTEIN YCGN"/>
    <property type="match status" value="1"/>
</dbReference>
<proteinExistence type="predicted"/>
<dbReference type="InterPro" id="IPR008228">
    <property type="entry name" value="UCP006173"/>
</dbReference>
<sequence>MKNIDALLYYLKKGRGNWEELCNRCGKCCYTRSVYPDGTLFIDYDRPCEYLDTDSNLCTVYERRFEVCKTCRKVNIFHALFARHMPPDCAYVSFYRYGGFYEHVDK</sequence>